<dbReference type="SUPFAM" id="SSF53822">
    <property type="entry name" value="Periplasmic binding protein-like I"/>
    <property type="match status" value="1"/>
</dbReference>
<proteinExistence type="predicted"/>
<dbReference type="SMART" id="SM00354">
    <property type="entry name" value="HTH_LACI"/>
    <property type="match status" value="1"/>
</dbReference>
<reference evidence="5 6" key="1">
    <citation type="journal article" date="2023" name="Environ Microbiome">
        <title>A coral-associated actinobacterium mitigates coral bleaching under heat stress.</title>
        <authorList>
            <person name="Li J."/>
            <person name="Zou Y."/>
            <person name="Li Q."/>
            <person name="Zhang J."/>
            <person name="Bourne D.G."/>
            <person name="Lyu Y."/>
            <person name="Liu C."/>
            <person name="Zhang S."/>
        </authorList>
    </citation>
    <scope>NUCLEOTIDE SEQUENCE [LARGE SCALE GENOMIC DNA]</scope>
    <source>
        <strain evidence="5 6">SCSIO 13291</strain>
    </source>
</reference>
<gene>
    <name evidence="5" type="ORF">PCC79_06910</name>
</gene>
<keyword evidence="1" id="KW-0805">Transcription regulation</keyword>
<evidence type="ECO:0000259" key="4">
    <source>
        <dbReference type="PROSITE" id="PS50932"/>
    </source>
</evidence>
<dbReference type="SUPFAM" id="SSF47413">
    <property type="entry name" value="lambda repressor-like DNA-binding domains"/>
    <property type="match status" value="1"/>
</dbReference>
<dbReference type="CDD" id="cd01392">
    <property type="entry name" value="HTH_LacI"/>
    <property type="match status" value="1"/>
</dbReference>
<dbReference type="Pfam" id="PF13377">
    <property type="entry name" value="Peripla_BP_3"/>
    <property type="match status" value="1"/>
</dbReference>
<keyword evidence="3" id="KW-0804">Transcription</keyword>
<protein>
    <submittedName>
        <fullName evidence="5">LacI family DNA-binding transcriptional regulator</fullName>
    </submittedName>
</protein>
<evidence type="ECO:0000313" key="5">
    <source>
        <dbReference type="EMBL" id="WZW99910.1"/>
    </source>
</evidence>
<name>A0ABZ3CAT6_9ACTN</name>
<dbReference type="Pfam" id="PF00356">
    <property type="entry name" value="LacI"/>
    <property type="match status" value="1"/>
</dbReference>
<dbReference type="PROSITE" id="PS50932">
    <property type="entry name" value="HTH_LACI_2"/>
    <property type="match status" value="1"/>
</dbReference>
<dbReference type="PROSITE" id="PS00356">
    <property type="entry name" value="HTH_LACI_1"/>
    <property type="match status" value="1"/>
</dbReference>
<dbReference type="InterPro" id="IPR000843">
    <property type="entry name" value="HTH_LacI"/>
</dbReference>
<dbReference type="Gene3D" id="1.10.260.40">
    <property type="entry name" value="lambda repressor-like DNA-binding domains"/>
    <property type="match status" value="1"/>
</dbReference>
<dbReference type="InterPro" id="IPR010982">
    <property type="entry name" value="Lambda_DNA-bd_dom_sf"/>
</dbReference>
<dbReference type="Proteomes" id="UP001434337">
    <property type="component" value="Chromosome"/>
</dbReference>
<accession>A0ABZ3CAT6</accession>
<dbReference type="PANTHER" id="PTHR30146">
    <property type="entry name" value="LACI-RELATED TRANSCRIPTIONAL REPRESSOR"/>
    <property type="match status" value="1"/>
</dbReference>
<dbReference type="EMBL" id="CP115965">
    <property type="protein sequence ID" value="WZW99910.1"/>
    <property type="molecule type" value="Genomic_DNA"/>
</dbReference>
<evidence type="ECO:0000256" key="3">
    <source>
        <dbReference type="ARBA" id="ARBA00023163"/>
    </source>
</evidence>
<keyword evidence="6" id="KW-1185">Reference proteome</keyword>
<sequence>MNNRGKRINLRDIAADAGVSVVTASRVVRGLDLVAEPTRERVLEAVRRLNYQPNLAARSLSAHRTGSVHVINAVQMFHGQVAAFVAICEELAALGLHTSTSVLPPGTQEADIRELVPMGADGIIILGGRTEPSPWVDQIAALMPTVVMGRVHRLPATAVGVAVDHEAGARAGVTHLLDVGCRRVAHVSGPPDWMDAHLRLAGYRAVCAEAGMPELVLPADSWDAAAAVPLVSALPNDIDGVFAANDQLALGTLHALWRAGRSVPGDVRVVGYDDIPGADSFHPPLTTLRQDFHGVGRQAVASLNLLMNGQAATSSVIQPTLIVRAST</sequence>
<dbReference type="RefSeq" id="WP_232548168.1">
    <property type="nucleotide sequence ID" value="NZ_CP115965.1"/>
</dbReference>
<evidence type="ECO:0000256" key="2">
    <source>
        <dbReference type="ARBA" id="ARBA00023125"/>
    </source>
</evidence>
<evidence type="ECO:0000256" key="1">
    <source>
        <dbReference type="ARBA" id="ARBA00023015"/>
    </source>
</evidence>
<evidence type="ECO:0000313" key="6">
    <source>
        <dbReference type="Proteomes" id="UP001434337"/>
    </source>
</evidence>
<feature type="domain" description="HTH lacI-type" evidence="4">
    <location>
        <begin position="8"/>
        <end position="62"/>
    </location>
</feature>
<dbReference type="InterPro" id="IPR028082">
    <property type="entry name" value="Peripla_BP_I"/>
</dbReference>
<dbReference type="PANTHER" id="PTHR30146:SF109">
    <property type="entry name" value="HTH-TYPE TRANSCRIPTIONAL REGULATOR GALS"/>
    <property type="match status" value="1"/>
</dbReference>
<dbReference type="InterPro" id="IPR046335">
    <property type="entry name" value="LacI/GalR-like_sensor"/>
</dbReference>
<organism evidence="5 6">
    <name type="scientific">Propioniciclava soli</name>
    <dbReference type="NCBI Taxonomy" id="2775081"/>
    <lineage>
        <taxon>Bacteria</taxon>
        <taxon>Bacillati</taxon>
        <taxon>Actinomycetota</taxon>
        <taxon>Actinomycetes</taxon>
        <taxon>Propionibacteriales</taxon>
        <taxon>Propionibacteriaceae</taxon>
        <taxon>Propioniciclava</taxon>
    </lineage>
</organism>
<dbReference type="GO" id="GO:0003677">
    <property type="term" value="F:DNA binding"/>
    <property type="evidence" value="ECO:0007669"/>
    <property type="project" value="UniProtKB-KW"/>
</dbReference>
<keyword evidence="2 5" id="KW-0238">DNA-binding</keyword>
<dbReference type="Gene3D" id="3.40.50.2300">
    <property type="match status" value="2"/>
</dbReference>